<feature type="region of interest" description="Disordered" evidence="1">
    <location>
        <begin position="48"/>
        <end position="67"/>
    </location>
</feature>
<evidence type="ECO:0000313" key="2">
    <source>
        <dbReference type="EMBL" id="MPC94478.1"/>
    </source>
</evidence>
<evidence type="ECO:0000256" key="1">
    <source>
        <dbReference type="SAM" id="MobiDB-lite"/>
    </source>
</evidence>
<gene>
    <name evidence="2" type="ORF">E2C01_089649</name>
</gene>
<sequence>MGRYGMEMEKRASLERCRVECGVERGRDITGALPSSLPCFPLDFLPPHPLPSVRPRRSGHIDRDYRG</sequence>
<comment type="caution">
    <text evidence="2">The sequence shown here is derived from an EMBL/GenBank/DDBJ whole genome shotgun (WGS) entry which is preliminary data.</text>
</comment>
<dbReference type="AlphaFoldDB" id="A0A5B7JMZ9"/>
<accession>A0A5B7JMZ9</accession>
<dbReference type="Proteomes" id="UP000324222">
    <property type="component" value="Unassembled WGS sequence"/>
</dbReference>
<organism evidence="2 3">
    <name type="scientific">Portunus trituberculatus</name>
    <name type="common">Swimming crab</name>
    <name type="synonym">Neptunus trituberculatus</name>
    <dbReference type="NCBI Taxonomy" id="210409"/>
    <lineage>
        <taxon>Eukaryota</taxon>
        <taxon>Metazoa</taxon>
        <taxon>Ecdysozoa</taxon>
        <taxon>Arthropoda</taxon>
        <taxon>Crustacea</taxon>
        <taxon>Multicrustacea</taxon>
        <taxon>Malacostraca</taxon>
        <taxon>Eumalacostraca</taxon>
        <taxon>Eucarida</taxon>
        <taxon>Decapoda</taxon>
        <taxon>Pleocyemata</taxon>
        <taxon>Brachyura</taxon>
        <taxon>Eubrachyura</taxon>
        <taxon>Portunoidea</taxon>
        <taxon>Portunidae</taxon>
        <taxon>Portuninae</taxon>
        <taxon>Portunus</taxon>
    </lineage>
</organism>
<evidence type="ECO:0000313" key="3">
    <source>
        <dbReference type="Proteomes" id="UP000324222"/>
    </source>
</evidence>
<keyword evidence="3" id="KW-1185">Reference proteome</keyword>
<dbReference type="EMBL" id="VSRR010098707">
    <property type="protein sequence ID" value="MPC94478.1"/>
    <property type="molecule type" value="Genomic_DNA"/>
</dbReference>
<reference evidence="2 3" key="1">
    <citation type="submission" date="2019-05" db="EMBL/GenBank/DDBJ databases">
        <title>Another draft genome of Portunus trituberculatus and its Hox gene families provides insights of decapod evolution.</title>
        <authorList>
            <person name="Jeong J.-H."/>
            <person name="Song I."/>
            <person name="Kim S."/>
            <person name="Choi T."/>
            <person name="Kim D."/>
            <person name="Ryu S."/>
            <person name="Kim W."/>
        </authorList>
    </citation>
    <scope>NUCLEOTIDE SEQUENCE [LARGE SCALE GENOMIC DNA]</scope>
    <source>
        <tissue evidence="2">Muscle</tissue>
    </source>
</reference>
<protein>
    <submittedName>
        <fullName evidence="2">Uncharacterized protein</fullName>
    </submittedName>
</protein>
<proteinExistence type="predicted"/>
<name>A0A5B7JMZ9_PORTR</name>